<dbReference type="Proteomes" id="UP000292702">
    <property type="component" value="Unassembled WGS sequence"/>
</dbReference>
<feature type="signal peptide" evidence="2">
    <location>
        <begin position="1"/>
        <end position="15"/>
    </location>
</feature>
<dbReference type="EMBL" id="RWJN01000135">
    <property type="protein sequence ID" value="TCD66445.1"/>
    <property type="molecule type" value="Genomic_DNA"/>
</dbReference>
<proteinExistence type="predicted"/>
<comment type="caution">
    <text evidence="3">The sequence shown here is derived from an EMBL/GenBank/DDBJ whole genome shotgun (WGS) entry which is preliminary data.</text>
</comment>
<evidence type="ECO:0000313" key="3">
    <source>
        <dbReference type="EMBL" id="TCD66445.1"/>
    </source>
</evidence>
<keyword evidence="2" id="KW-0732">Signal</keyword>
<evidence type="ECO:0000256" key="2">
    <source>
        <dbReference type="SAM" id="SignalP"/>
    </source>
</evidence>
<organism evidence="3 4">
    <name type="scientific">Steccherinum ochraceum</name>
    <dbReference type="NCBI Taxonomy" id="92696"/>
    <lineage>
        <taxon>Eukaryota</taxon>
        <taxon>Fungi</taxon>
        <taxon>Dikarya</taxon>
        <taxon>Basidiomycota</taxon>
        <taxon>Agaricomycotina</taxon>
        <taxon>Agaricomycetes</taxon>
        <taxon>Polyporales</taxon>
        <taxon>Steccherinaceae</taxon>
        <taxon>Steccherinum</taxon>
    </lineage>
</organism>
<dbReference type="OrthoDB" id="4179406at2759"/>
<evidence type="ECO:0000256" key="1">
    <source>
        <dbReference type="SAM" id="Coils"/>
    </source>
</evidence>
<protein>
    <submittedName>
        <fullName evidence="3">Uncharacterized protein</fullName>
    </submittedName>
</protein>
<feature type="chain" id="PRO_5020519855" evidence="2">
    <location>
        <begin position="16"/>
        <end position="278"/>
    </location>
</feature>
<name>A0A4R0RKI4_9APHY</name>
<sequence length="278" mass="30437">MRLDVLLPFFGLVNAAVYTVTVGIVELDGKPGLGFDPSSIRPAVGDTITFTFALPEYVKNPTSTQHSATLDNILAVNDHALHAIEGSDSKSPSALSVFWPFSTAPATREVIREAFVDAMGTLSNQMARVVLEAEASIIGLNDLEERLQTLHDIVTREDGSISAEKDEVLAQLWTKVGGNRRVLKGLDGHLFLLKGVGGYRERARAHVVAALHAVQGMSEDMEDMRERVSAPELTGEHIPVEVHIKSIKAGLERLTQKRLRAQEREEEAVRKVLGIEDE</sequence>
<evidence type="ECO:0000313" key="4">
    <source>
        <dbReference type="Proteomes" id="UP000292702"/>
    </source>
</evidence>
<reference evidence="3 4" key="1">
    <citation type="submission" date="2018-11" db="EMBL/GenBank/DDBJ databases">
        <title>Genome assembly of Steccherinum ochraceum LE-BIN_3174, the white-rot fungus of the Steccherinaceae family (The Residual Polyporoid clade, Polyporales, Basidiomycota).</title>
        <authorList>
            <person name="Fedorova T.V."/>
            <person name="Glazunova O.A."/>
            <person name="Landesman E.O."/>
            <person name="Moiseenko K.V."/>
            <person name="Psurtseva N.V."/>
            <person name="Savinova O.S."/>
            <person name="Shakhova N.V."/>
            <person name="Tyazhelova T.V."/>
            <person name="Vasina D.V."/>
        </authorList>
    </citation>
    <scope>NUCLEOTIDE SEQUENCE [LARGE SCALE GENOMIC DNA]</scope>
    <source>
        <strain evidence="3 4">LE-BIN_3174</strain>
    </source>
</reference>
<keyword evidence="4" id="KW-1185">Reference proteome</keyword>
<keyword evidence="1" id="KW-0175">Coiled coil</keyword>
<feature type="coiled-coil region" evidence="1">
    <location>
        <begin position="244"/>
        <end position="271"/>
    </location>
</feature>
<gene>
    <name evidence="3" type="ORF">EIP91_001382</name>
</gene>
<dbReference type="STRING" id="92696.A0A4R0RKI4"/>
<accession>A0A4R0RKI4</accession>
<dbReference type="AlphaFoldDB" id="A0A4R0RKI4"/>